<dbReference type="InterPro" id="IPR023057">
    <property type="entry name" value="GlnE"/>
</dbReference>
<dbReference type="NCBIfam" id="NF010706">
    <property type="entry name" value="PRK14108.1"/>
    <property type="match status" value="1"/>
</dbReference>
<dbReference type="GO" id="GO:0000820">
    <property type="term" value="P:regulation of glutamine family amino acid metabolic process"/>
    <property type="evidence" value="ECO:0007669"/>
    <property type="project" value="TreeGrafter"/>
</dbReference>
<evidence type="ECO:0000259" key="7">
    <source>
        <dbReference type="Pfam" id="PF03710"/>
    </source>
</evidence>
<dbReference type="GO" id="GO:0005829">
    <property type="term" value="C:cytosol"/>
    <property type="evidence" value="ECO:0007669"/>
    <property type="project" value="TreeGrafter"/>
</dbReference>
<sequence>MQRPRASLTGLPPPADAAAAARLIEDFTALGRTEARFAASRAGLAALQALGGNAPYLAGLALREPDILIGTTQQSAAAMLTTVMATLRATPPDAPRPHIARALRAAKRRAALAIALADLAGQWRVEAVTLALSDLADQSIAVALRHLLRGLHERGTIILPDPAQPEAGSHFAVLGMGKLGARELNYSSDIDLVLLFDPSCRVYRDDAQSAMARLARDFVPLLAERDADGMVFRVDLRLRPDPAATPPVISLAAALTYYESHGRTWERAAFSKARPVAGDIGFGAAFLEQIRPFIWRRNLDFAAISEIHDMKRRIDRRYHDMPGHLLGRDVKLGRGGIREIEFIVQTLELVWGGHEPALRIPATLPGLRALAAAQHLPRPVVRQLSAAYRRLRSIEHRLQMIDDRQTHRLPETDAGFTAFAIFMGEPDAARFAARLDALFEQVHGHFAAFFDTDAGAGVELDPGETGAAPMAFRDHAATLGFKDTAHLVERLRAWRSGTLPALRAARARALLDALLPALFAALARQPDPDLAFRRFDQMLERQRAGIALLSLFQHNPALLGRLATVLGAAAPLADHLAAHPGALDALLAPVARFTKPAPVLRRLLREADDLELTVNALRRFVRREEFHLAVATLERRIDVDQAGAWRSDLARAAMVALLPRVMADFARRYGALRGGRFAIVALGRAGAGEMQPGSDLDLMLIYDHPPAGPQTTRLPASQYFSRLAQALVGAITAPGAEGPIYPVDMRLRPSGNKGPVAVSLAAFRHYHAETAWTWERLALTRARVIAATRGFAPVVEAAIRTSLCRAVDPATIRADTIAMRARLAADAPPSGPFDLKHRAGGMMELGFIVEALQLIHGRTIPALFQPGTAAALAALAEAGIMTATEADALTEADHWFRAVQAMRRITGLAAPTQDAAPASLAPILAAAGALDFTALIARMEEQAAVVRRAFIHHLGDPDHVTPDHVTPAHVTINSSEPAGDTTRWN</sequence>
<dbReference type="OrthoDB" id="9759366at2"/>
<keyword evidence="2 9" id="KW-0548">Nucleotidyltransferase</keyword>
<dbReference type="GO" id="GO:0016874">
    <property type="term" value="F:ligase activity"/>
    <property type="evidence" value="ECO:0007669"/>
    <property type="project" value="UniProtKB-KW"/>
</dbReference>
<dbReference type="EMBL" id="FTNE01000005">
    <property type="protein sequence ID" value="SIQ48848.1"/>
    <property type="molecule type" value="Genomic_DNA"/>
</dbReference>
<protein>
    <submittedName>
        <fullName evidence="9">Glutamate-ammonia-ligase adenylyltransferase</fullName>
    </submittedName>
</protein>
<comment type="caution">
    <text evidence="9">The sequence shown here is derived from an EMBL/GenBank/DDBJ whole genome shotgun (WGS) entry which is preliminary data.</text>
</comment>
<dbReference type="NCBIfam" id="NF008292">
    <property type="entry name" value="PRK11072.1"/>
    <property type="match status" value="1"/>
</dbReference>
<dbReference type="GO" id="GO:0008882">
    <property type="term" value="F:[glutamate-ammonia-ligase] adenylyltransferase activity"/>
    <property type="evidence" value="ECO:0007669"/>
    <property type="project" value="InterPro"/>
</dbReference>
<evidence type="ECO:0000256" key="3">
    <source>
        <dbReference type="ARBA" id="ARBA00022741"/>
    </source>
</evidence>
<dbReference type="PANTHER" id="PTHR30621">
    <property type="entry name" value="GLUTAMINE SYNTHETASE ADENYLYLTRANSFERASE"/>
    <property type="match status" value="1"/>
</dbReference>
<dbReference type="Pfam" id="PF03710">
    <property type="entry name" value="GlnE"/>
    <property type="match status" value="2"/>
</dbReference>
<keyword evidence="10" id="KW-1185">Reference proteome</keyword>
<evidence type="ECO:0000313" key="10">
    <source>
        <dbReference type="Proteomes" id="UP000186308"/>
    </source>
</evidence>
<dbReference type="SUPFAM" id="SSF81593">
    <property type="entry name" value="Nucleotidyltransferase substrate binding subunit/domain"/>
    <property type="match status" value="2"/>
</dbReference>
<proteinExistence type="predicted"/>
<dbReference type="Gene3D" id="3.30.460.10">
    <property type="entry name" value="Beta Polymerase, domain 2"/>
    <property type="match status" value="2"/>
</dbReference>
<dbReference type="Gene3D" id="1.20.120.330">
    <property type="entry name" value="Nucleotidyltransferases domain 2"/>
    <property type="match status" value="2"/>
</dbReference>
<keyword evidence="4" id="KW-0067">ATP-binding</keyword>
<evidence type="ECO:0000256" key="1">
    <source>
        <dbReference type="ARBA" id="ARBA00022679"/>
    </source>
</evidence>
<dbReference type="Proteomes" id="UP000186308">
    <property type="component" value="Unassembled WGS sequence"/>
</dbReference>
<feature type="domain" description="Glutamate-ammonia ligase adenylyltransferase repeated" evidence="7">
    <location>
        <begin position="560"/>
        <end position="789"/>
    </location>
</feature>
<dbReference type="CDD" id="cd05401">
    <property type="entry name" value="NT_GlnE_GlnD_like"/>
    <property type="match status" value="2"/>
</dbReference>
<feature type="domain" description="PII-uridylyltransferase/Glutamine-synthetase adenylyltransferase" evidence="8">
    <location>
        <begin position="313"/>
        <end position="450"/>
    </location>
</feature>
<keyword evidence="3" id="KW-0547">Nucleotide-binding</keyword>
<keyword evidence="5" id="KW-0460">Magnesium</keyword>
<dbReference type="RefSeq" id="WP_081849025.1">
    <property type="nucleotide sequence ID" value="NZ_FTNE01000005.1"/>
</dbReference>
<dbReference type="SUPFAM" id="SSF81301">
    <property type="entry name" value="Nucleotidyltransferase"/>
    <property type="match status" value="2"/>
</dbReference>
<dbReference type="InterPro" id="IPR013546">
    <property type="entry name" value="PII_UdlTrfase/GS_AdlTrfase"/>
</dbReference>
<evidence type="ECO:0000256" key="2">
    <source>
        <dbReference type="ARBA" id="ARBA00022695"/>
    </source>
</evidence>
<dbReference type="AlphaFoldDB" id="A0A8G2CJC9"/>
<keyword evidence="6" id="KW-0511">Multifunctional enzyme</keyword>
<reference evidence="9 10" key="1">
    <citation type="submission" date="2017-01" db="EMBL/GenBank/DDBJ databases">
        <authorList>
            <person name="Varghese N."/>
            <person name="Submissions S."/>
        </authorList>
    </citation>
    <scope>NUCLEOTIDE SEQUENCE [LARGE SCALE GENOMIC DNA]</scope>
    <source>
        <strain evidence="9 10">ATCC 35905</strain>
    </source>
</reference>
<feature type="domain" description="PII-uridylyltransferase/Glutamine-synthetase adenylyltransferase" evidence="8">
    <location>
        <begin position="833"/>
        <end position="900"/>
    </location>
</feature>
<evidence type="ECO:0000313" key="9">
    <source>
        <dbReference type="EMBL" id="SIQ48848.1"/>
    </source>
</evidence>
<evidence type="ECO:0000259" key="8">
    <source>
        <dbReference type="Pfam" id="PF08335"/>
    </source>
</evidence>
<dbReference type="Pfam" id="PF08335">
    <property type="entry name" value="GlnD_UR_UTase"/>
    <property type="match status" value="2"/>
</dbReference>
<dbReference type="InterPro" id="IPR043519">
    <property type="entry name" value="NT_sf"/>
</dbReference>
<organism evidence="9 10">
    <name type="scientific">Acidiphilium rubrum</name>
    <dbReference type="NCBI Taxonomy" id="526"/>
    <lineage>
        <taxon>Bacteria</taxon>
        <taxon>Pseudomonadati</taxon>
        <taxon>Pseudomonadota</taxon>
        <taxon>Alphaproteobacteria</taxon>
        <taxon>Acetobacterales</taxon>
        <taxon>Acidocellaceae</taxon>
        <taxon>Acidiphilium</taxon>
    </lineage>
</organism>
<name>A0A8G2CJC9_ACIRU</name>
<evidence type="ECO:0000256" key="4">
    <source>
        <dbReference type="ARBA" id="ARBA00022840"/>
    </source>
</evidence>
<dbReference type="InterPro" id="IPR005190">
    <property type="entry name" value="GlnE_rpt_dom"/>
</dbReference>
<dbReference type="GO" id="GO:0005524">
    <property type="term" value="F:ATP binding"/>
    <property type="evidence" value="ECO:0007669"/>
    <property type="project" value="UniProtKB-KW"/>
</dbReference>
<keyword evidence="1 9" id="KW-0808">Transferase</keyword>
<dbReference type="PANTHER" id="PTHR30621:SF0">
    <property type="entry name" value="BIFUNCTIONAL GLUTAMINE SYNTHETASE ADENYLYLTRANSFERASE_ADENYLYL-REMOVING ENZYME"/>
    <property type="match status" value="1"/>
</dbReference>
<dbReference type="Gene3D" id="1.20.120.1510">
    <property type="match status" value="1"/>
</dbReference>
<gene>
    <name evidence="9" type="ORF">SAMN05421828_10595</name>
</gene>
<feature type="domain" description="Glutamate-ammonia ligase adenylyltransferase repeated" evidence="7">
    <location>
        <begin position="47"/>
        <end position="288"/>
    </location>
</feature>
<evidence type="ECO:0000256" key="5">
    <source>
        <dbReference type="ARBA" id="ARBA00022842"/>
    </source>
</evidence>
<evidence type="ECO:0000256" key="6">
    <source>
        <dbReference type="ARBA" id="ARBA00023268"/>
    </source>
</evidence>
<accession>A0A8G2CJC9</accession>
<keyword evidence="9" id="KW-0436">Ligase</keyword>